<accession>E1EYH4</accession>
<dbReference type="OrthoDB" id="10260246at2759"/>
<dbReference type="VEuPathDB" id="GiardiaDB:GLP15_5107"/>
<proteinExistence type="predicted"/>
<dbReference type="AlphaFoldDB" id="E1EYH4"/>
<reference evidence="1 2" key="1">
    <citation type="journal article" date="2010" name="BMC Genomics">
        <title>Genome analysis and comparative genomics of a Giardia intestinalis assemblage E isolate.</title>
        <authorList>
            <person name="Jerlstrom-Hultqvist J."/>
            <person name="Franzen O."/>
            <person name="Ankarklev J."/>
            <person name="Xu F."/>
            <person name="Nohynkova E."/>
            <person name="Andersson J.O."/>
            <person name="Svard S.G."/>
            <person name="Andersson B."/>
        </authorList>
    </citation>
    <scope>NUCLEOTIDE SEQUENCE [LARGE SCALE GENOMIC DNA]</scope>
    <source>
        <strain evidence="1 2">P15</strain>
    </source>
</reference>
<protein>
    <submittedName>
        <fullName evidence="1">Uncharacterized protein</fullName>
    </submittedName>
</protein>
<gene>
    <name evidence="1" type="ORF">GLP15_5107</name>
</gene>
<dbReference type="OMA" id="KHARPLC"/>
<organism evidence="1 2">
    <name type="scientific">Giardia intestinalis (strain P15)</name>
    <name type="common">Giardia lamblia</name>
    <dbReference type="NCBI Taxonomy" id="658858"/>
    <lineage>
        <taxon>Eukaryota</taxon>
        <taxon>Metamonada</taxon>
        <taxon>Diplomonadida</taxon>
        <taxon>Hexamitidae</taxon>
        <taxon>Giardiinae</taxon>
        <taxon>Giardia</taxon>
    </lineage>
</organism>
<evidence type="ECO:0000313" key="2">
    <source>
        <dbReference type="Proteomes" id="UP000008974"/>
    </source>
</evidence>
<sequence>MFTNFTAHHDRRDRRVLKHARPLCFLLITSDPAYNYLRQLCIRLAVFKTYVAKAISLADSEDSERCGKAITDPHDLLQLARKELRQIVTIIQDGSLITEIVSASTQGNRAFLYALKEIAQNTFYFFL</sequence>
<comment type="caution">
    <text evidence="1">The sequence shown here is derived from an EMBL/GenBank/DDBJ whole genome shotgun (WGS) entry which is preliminary data.</text>
</comment>
<name>E1EYH4_GIAIA</name>
<dbReference type="EMBL" id="ACVC01000072">
    <property type="protein sequence ID" value="EFO64741.1"/>
    <property type="molecule type" value="Genomic_DNA"/>
</dbReference>
<dbReference type="Proteomes" id="UP000008974">
    <property type="component" value="Unassembled WGS sequence"/>
</dbReference>
<evidence type="ECO:0000313" key="1">
    <source>
        <dbReference type="EMBL" id="EFO64741.1"/>
    </source>
</evidence>